<dbReference type="PANTHER" id="PTHR42870">
    <property type="entry name" value="ACETYL-COA C-ACETYLTRANSFERASE"/>
    <property type="match status" value="1"/>
</dbReference>
<sequence length="389" mass="41122">MKKVAIAGAGMSAFGRRTGAGLRALSMEALDATFRSARGLGFADVERIYVGNAIAGTVVQQTMIKGQVIFRNHPLGEVPLINVENACASSGSAFLLAVEAVASGCVEVALALGVEQMSHTDRTRPFHALRGSTDIDDIGEETPGTEATNSILMEYYAGVARSYLADYGASPEDFARVAVKNRNHAMHNPLAFMRNPQTIEDVLAARMIADPLTLPMCSPITDGAAAVLVCSEERARTLDVPMVVIRACQNASGARNRPVFDSANRAFEWAGLGAKDCDLFELHDAAAPAELTQYADIGLCEAGQGHLLLRDGVTAAGGRYPVNLSGGLLSRGHPLGATGCAQLHEIVTQLRGEAGERQVDNARIAMAVNGGGWLDNSYALTITTILERL</sequence>
<dbReference type="CDD" id="cd00829">
    <property type="entry name" value="SCP-x_thiolase"/>
    <property type="match status" value="1"/>
</dbReference>
<dbReference type="PIRSF" id="PIRSF000429">
    <property type="entry name" value="Ac-CoA_Ac_transf"/>
    <property type="match status" value="1"/>
</dbReference>
<dbReference type="PANTHER" id="PTHR42870:SF1">
    <property type="entry name" value="NON-SPECIFIC LIPID-TRANSFER PROTEIN-LIKE 2"/>
    <property type="match status" value="1"/>
</dbReference>
<feature type="domain" description="Thiolase C-terminal" evidence="8">
    <location>
        <begin position="258"/>
        <end position="379"/>
    </location>
</feature>
<dbReference type="GO" id="GO:0008289">
    <property type="term" value="F:lipid binding"/>
    <property type="evidence" value="ECO:0007669"/>
    <property type="project" value="UniProtKB-KW"/>
</dbReference>
<dbReference type="SUPFAM" id="SSF53901">
    <property type="entry name" value="Thiolase-like"/>
    <property type="match status" value="2"/>
</dbReference>
<reference evidence="9" key="1">
    <citation type="journal article" date="2014" name="Int. J. Syst. Evol. Microbiol.">
        <title>Complete genome sequence of Corynebacterium casei LMG S-19264T (=DSM 44701T), isolated from a smear-ripened cheese.</title>
        <authorList>
            <consortium name="US DOE Joint Genome Institute (JGI-PGF)"/>
            <person name="Walter F."/>
            <person name="Albersmeier A."/>
            <person name="Kalinowski J."/>
            <person name="Ruckert C."/>
        </authorList>
    </citation>
    <scope>NUCLEOTIDE SEQUENCE</scope>
    <source>
        <strain evidence="9">KCTC 32255</strain>
    </source>
</reference>
<dbReference type="AlphaFoldDB" id="A0A918P9L3"/>
<gene>
    <name evidence="9" type="ORF">GCM10011614_01920</name>
</gene>
<dbReference type="Gene3D" id="3.40.47.10">
    <property type="match status" value="1"/>
</dbReference>
<keyword evidence="4" id="KW-0445">Lipid transport</keyword>
<evidence type="ECO:0000256" key="1">
    <source>
        <dbReference type="ARBA" id="ARBA00012352"/>
    </source>
</evidence>
<name>A0A918P9L3_9SPHN</name>
<evidence type="ECO:0000256" key="3">
    <source>
        <dbReference type="ARBA" id="ARBA00022679"/>
    </source>
</evidence>
<dbReference type="Pfam" id="PF22691">
    <property type="entry name" value="Thiolase_C_1"/>
    <property type="match status" value="1"/>
</dbReference>
<keyword evidence="3" id="KW-0808">Transferase</keyword>
<keyword evidence="5" id="KW-0446">Lipid-binding</keyword>
<dbReference type="InterPro" id="IPR055140">
    <property type="entry name" value="Thiolase_C_2"/>
</dbReference>
<keyword evidence="2" id="KW-0813">Transport</keyword>
<dbReference type="InterPro" id="IPR002155">
    <property type="entry name" value="Thiolase"/>
</dbReference>
<evidence type="ECO:0000313" key="9">
    <source>
        <dbReference type="EMBL" id="GGY90857.1"/>
    </source>
</evidence>
<dbReference type="InterPro" id="IPR020613">
    <property type="entry name" value="Thiolase_CS"/>
</dbReference>
<keyword evidence="10" id="KW-1185">Reference proteome</keyword>
<proteinExistence type="predicted"/>
<reference evidence="9" key="2">
    <citation type="submission" date="2020-09" db="EMBL/GenBank/DDBJ databases">
        <authorList>
            <person name="Sun Q."/>
            <person name="Kim S."/>
        </authorList>
    </citation>
    <scope>NUCLEOTIDE SEQUENCE</scope>
    <source>
        <strain evidence="9">KCTC 32255</strain>
    </source>
</reference>
<dbReference type="InterPro" id="IPR020616">
    <property type="entry name" value="Thiolase_N"/>
</dbReference>
<organism evidence="9 10">
    <name type="scientific">Novosphingobium colocasiae</name>
    <dbReference type="NCBI Taxonomy" id="1256513"/>
    <lineage>
        <taxon>Bacteria</taxon>
        <taxon>Pseudomonadati</taxon>
        <taxon>Pseudomonadota</taxon>
        <taxon>Alphaproteobacteria</taxon>
        <taxon>Sphingomonadales</taxon>
        <taxon>Sphingomonadaceae</taxon>
        <taxon>Novosphingobium</taxon>
    </lineage>
</organism>
<evidence type="ECO:0000259" key="7">
    <source>
        <dbReference type="Pfam" id="PF00108"/>
    </source>
</evidence>
<dbReference type="GO" id="GO:0006869">
    <property type="term" value="P:lipid transport"/>
    <property type="evidence" value="ECO:0007669"/>
    <property type="project" value="UniProtKB-KW"/>
</dbReference>
<evidence type="ECO:0000313" key="10">
    <source>
        <dbReference type="Proteomes" id="UP000648075"/>
    </source>
</evidence>
<evidence type="ECO:0000256" key="4">
    <source>
        <dbReference type="ARBA" id="ARBA00023055"/>
    </source>
</evidence>
<dbReference type="Proteomes" id="UP000648075">
    <property type="component" value="Unassembled WGS sequence"/>
</dbReference>
<evidence type="ECO:0000256" key="5">
    <source>
        <dbReference type="ARBA" id="ARBA00023121"/>
    </source>
</evidence>
<dbReference type="InterPro" id="IPR016039">
    <property type="entry name" value="Thiolase-like"/>
</dbReference>
<evidence type="ECO:0000256" key="2">
    <source>
        <dbReference type="ARBA" id="ARBA00022448"/>
    </source>
</evidence>
<evidence type="ECO:0000259" key="8">
    <source>
        <dbReference type="Pfam" id="PF22691"/>
    </source>
</evidence>
<feature type="domain" description="Thiolase N-terminal" evidence="7">
    <location>
        <begin position="4"/>
        <end position="233"/>
    </location>
</feature>
<protein>
    <recommendedName>
        <fullName evidence="1">propanoyl-CoA C-acyltransferase</fullName>
        <ecNumber evidence="1">2.3.1.176</ecNumber>
    </recommendedName>
    <alternativeName>
        <fullName evidence="6">Propanoyl-CoA C-acyltransferase</fullName>
    </alternativeName>
</protein>
<comment type="caution">
    <text evidence="9">The sequence shown here is derived from an EMBL/GenBank/DDBJ whole genome shotgun (WGS) entry which is preliminary data.</text>
</comment>
<dbReference type="GO" id="GO:0003988">
    <property type="term" value="F:acetyl-CoA C-acyltransferase activity"/>
    <property type="evidence" value="ECO:0007669"/>
    <property type="project" value="UniProtKB-ARBA"/>
</dbReference>
<dbReference type="Pfam" id="PF00108">
    <property type="entry name" value="Thiolase_N"/>
    <property type="match status" value="1"/>
</dbReference>
<dbReference type="RefSeq" id="WP_189619223.1">
    <property type="nucleotide sequence ID" value="NZ_BMZA01000001.1"/>
</dbReference>
<dbReference type="PROSITE" id="PS00737">
    <property type="entry name" value="THIOLASE_2"/>
    <property type="match status" value="1"/>
</dbReference>
<dbReference type="EMBL" id="BMZA01000001">
    <property type="protein sequence ID" value="GGY90857.1"/>
    <property type="molecule type" value="Genomic_DNA"/>
</dbReference>
<evidence type="ECO:0000256" key="6">
    <source>
        <dbReference type="ARBA" id="ARBA00032316"/>
    </source>
</evidence>
<dbReference type="EC" id="2.3.1.176" evidence="1"/>
<accession>A0A918P9L3</accession>